<accession>A0A191YUJ1</accession>
<keyword evidence="1" id="KW-0175">Coiled coil</keyword>
<dbReference type="InterPro" id="IPR046673">
    <property type="entry name" value="ToxA_N"/>
</dbReference>
<evidence type="ECO:0000313" key="5">
    <source>
        <dbReference type="Proteomes" id="UP000078354"/>
    </source>
</evidence>
<dbReference type="Pfam" id="PF20178">
    <property type="entry name" value="ToxA_N"/>
    <property type="match status" value="1"/>
</dbReference>
<dbReference type="Proteomes" id="UP000078354">
    <property type="component" value="Chromosome"/>
</dbReference>
<gene>
    <name evidence="4" type="ORF">PMA3_15260</name>
</gene>
<organism evidence="4 5">
    <name type="scientific">Pseudomonas silesiensis</name>
    <dbReference type="NCBI Taxonomy" id="1853130"/>
    <lineage>
        <taxon>Bacteria</taxon>
        <taxon>Pseudomonadati</taxon>
        <taxon>Pseudomonadota</taxon>
        <taxon>Gammaproteobacteria</taxon>
        <taxon>Pseudomonadales</taxon>
        <taxon>Pseudomonadaceae</taxon>
        <taxon>Pseudomonas</taxon>
    </lineage>
</organism>
<feature type="region of interest" description="Disordered" evidence="2">
    <location>
        <begin position="810"/>
        <end position="834"/>
    </location>
</feature>
<feature type="coiled-coil region" evidence="1">
    <location>
        <begin position="1237"/>
        <end position="1264"/>
    </location>
</feature>
<dbReference type="OrthoDB" id="7003488at2"/>
<evidence type="ECO:0000256" key="1">
    <source>
        <dbReference type="SAM" id="Coils"/>
    </source>
</evidence>
<feature type="domain" description="Dermonecrotic toxin N-terminal" evidence="3">
    <location>
        <begin position="379"/>
        <end position="612"/>
    </location>
</feature>
<name>A0A191YUJ1_9PSED</name>
<sequence length="1614" mass="180859">MPAANTPASTMPPSQLAAQAVHKRFAHRPVLFSVVFNALRDRMLEHYPSLEMDLRSVKLASPHPSGGWEFQLLINVAVEHVLNPQLLDLRPRHELPFYLTQKIPSRLKIPEPPYTIDMQVIADIIAALPSTIHIYFQQALADYWSATDAQGISHWQWLGEFLNGQMTAAAASRPDLTPYQRDMLALVAAWPENVKRSPLATPPTYASFIETTLISAGKEQHLLTPDLLLVRDQQVLLYSVAGAIEIFDSIDAFSQAWGIRMQHQFQFDSMTWRRNEPGGNVFEQQAALILNRQLEDLGNLTFQGLSERSLERRLDTLTDPALLFAAVPEAPTAQLQQLNNQLPDWIKQASAVDRFAYHRHLQDLAQVLKQNQGRSFNEGIENIHDFSRDALRKQMQTDHGNQDPDDVVLDFSVAAGYPGGAGFIEHERMSLTELALKNLAGKPKGTLKLSSKSAKVLPGWLDEAYVLGSTGLIQRVDIGTAYPQKINDLLLSDTADARRRETLFIRELKVRLPTQALEFKIRNQYGVCATGYRYVKALLGETVSERTVDGQEIVLRPLALCRKVGAGADTVNNIFIIEPRDTTVGPHLLYRPLYADSLHQYPSRQALLDAIAAPGDLQNSVLTWLTDKARPIYDHGGIKEPHLLHFLNGDEFGVYEKPAPATLAVDTGAEKWLQALVDGKLFNHLFISTAQALVDLADQGSVSNSESRWAIVMEGAWLLFNSLLLPLVRGPAMLAGWFLVFVSSLEQDLAGLDSADPTTRELALIDLLLNAAMVLLHAASDPDRPPLPELKPQDSDLHLASWRRPLAAPHPQAPPIVRQGPAALPGEPPATGRTALDFSRSLASPKASATLLDALVAVHVPWPATLPRPEASGLFQGLYRIGDLWHASVGGLLFQVSIEPGFAEVYLVDPKHPDHPGFKLVSDGQGHWRLDRGAKLEGGMPRKRVEDWEGVHKRRLLALKTQVDSLKAQAQPLILAVQKSRETFRTLRKDLDKQKKTLRQVWVLLGNAIEALRARVTERHEQERRETSRLRTQMNIAFDNYLENVETLTPLLRELLDKHAEQTAIDRTNESHSSNRNRVALQNYNNWALAYEYLIESRLDLYETETGENLTELSIRVKEQLTRGITSAYETFIINEKVLLELEQKQIEVAQKIETFLAEADPAQRQLLLMISPQDQHISTTTLKMSRLLTLRELLVDRGCPSQEPAELRFAQQLADPQLSQTILTHAEMRSSTGYLAQEMTAVLKDILEHYERMENAVNSLTDMGSGFVRDEFRSAFLEHLGEARTSLEAQLADLILVDEGFAPPAVPATPAKMKAPTKKVIKTERQGNLVGDLRPHQSQDPGDIVDIKNPITGQTVATYLEHASEGVWKELVTAPPPQEPAPAPAVRPLRRIKAAGDTIMGERAAIESNILFQQKKLLDPSRREGLEPQDWEVMLTQHAEKLEALANEINRDHATDANAGELQSTYLDQAKGVKQRAREVCAEGYKLQRPKASKVEYLWVNGFVDINLVRSRIPLKAGDYLTEYAVRDKNKVREGKKGEENVLWYAHFHYPAVDTPALQPEYGHLKTIEERRFTRKELMEKARADNRVVVYLEKAEIAPALAEKLFLKLERLP</sequence>
<dbReference type="KEGG" id="psil:PMA3_15260"/>
<reference evidence="4 5" key="1">
    <citation type="journal article" date="2018" name="Syst. Appl. Microbiol.">
        <title>Pseudomonas silesiensis sp. nov. strain A3T isolated from a biological pesticide sewage treatment plant and analysis of the complete genome sequence.</title>
        <authorList>
            <person name="Kaminski M.A."/>
            <person name="Furmanczyk E.M."/>
            <person name="Sobczak A."/>
            <person name="Dziembowski A."/>
            <person name="Lipinski L."/>
        </authorList>
    </citation>
    <scope>NUCLEOTIDE SEQUENCE [LARGE SCALE GENOMIC DNA]</scope>
    <source>
        <strain evidence="4 5">A3</strain>
    </source>
</reference>
<evidence type="ECO:0000256" key="2">
    <source>
        <dbReference type="SAM" id="MobiDB-lite"/>
    </source>
</evidence>
<proteinExistence type="predicted"/>
<dbReference type="EMBL" id="CP014870">
    <property type="protein sequence ID" value="ANJ56429.1"/>
    <property type="molecule type" value="Genomic_DNA"/>
</dbReference>
<keyword evidence="5" id="KW-1185">Reference proteome</keyword>
<protein>
    <recommendedName>
        <fullName evidence="3">Dermonecrotic toxin N-terminal domain-containing protein</fullName>
    </recommendedName>
</protein>
<dbReference type="RefSeq" id="WP_064677944.1">
    <property type="nucleotide sequence ID" value="NZ_CP014870.1"/>
</dbReference>
<evidence type="ECO:0000313" key="4">
    <source>
        <dbReference type="EMBL" id="ANJ56429.1"/>
    </source>
</evidence>
<evidence type="ECO:0000259" key="3">
    <source>
        <dbReference type="Pfam" id="PF20178"/>
    </source>
</evidence>